<dbReference type="HOGENOM" id="CLU_2887183_0_0_1"/>
<dbReference type="KEGG" id="sla:SERLADRAFT_474082"/>
<name>F8P4N6_SERL9</name>
<reference evidence="1" key="1">
    <citation type="submission" date="2011-04" db="EMBL/GenBank/DDBJ databases">
        <title>Evolution of plant cell wall degrading machinery underlies the functional diversity of forest fungi.</title>
        <authorList>
            <consortium name="US DOE Joint Genome Institute (JGI-PGF)"/>
            <person name="Eastwood D.C."/>
            <person name="Floudas D."/>
            <person name="Binder M."/>
            <person name="Majcherczyk A."/>
            <person name="Schneider P."/>
            <person name="Aerts A."/>
            <person name="Asiegbu F.O."/>
            <person name="Baker S.E."/>
            <person name="Barry K."/>
            <person name="Bendiksby M."/>
            <person name="Blumentritt M."/>
            <person name="Coutinho P.M."/>
            <person name="Cullen D."/>
            <person name="Cullen D."/>
            <person name="Gathman A."/>
            <person name="Goodell B."/>
            <person name="Henrissat B."/>
            <person name="Ihrmark K."/>
            <person name="Kauserud H."/>
            <person name="Kohler A."/>
            <person name="LaButti K."/>
            <person name="Lapidus A."/>
            <person name="Lavin J.L."/>
            <person name="Lee Y.-H."/>
            <person name="Lindquist E."/>
            <person name="Lilly W."/>
            <person name="Lucas S."/>
            <person name="Morin E."/>
            <person name="Murat C."/>
            <person name="Oguiza J.A."/>
            <person name="Park J."/>
            <person name="Pisabarro A.G."/>
            <person name="Riley R."/>
            <person name="Rosling A."/>
            <person name="Salamov A."/>
            <person name="Schmidt O."/>
            <person name="Schmutz J."/>
            <person name="Skrede I."/>
            <person name="Stenlid J."/>
            <person name="Wiebenga A."/>
            <person name="Xie X."/>
            <person name="Kues U."/>
            <person name="Hibbett D.S."/>
            <person name="Hoffmeister D."/>
            <person name="Hogberg N."/>
            <person name="Martin F."/>
            <person name="Grigoriev I.V."/>
            <person name="Watkinson S.C."/>
        </authorList>
    </citation>
    <scope>NUCLEOTIDE SEQUENCE</scope>
    <source>
        <strain evidence="1">S7.9</strain>
    </source>
</reference>
<dbReference type="Proteomes" id="UP000008064">
    <property type="component" value="Unassembled WGS sequence"/>
</dbReference>
<evidence type="ECO:0000313" key="1">
    <source>
        <dbReference type="EMBL" id="EGO21573.1"/>
    </source>
</evidence>
<dbReference type="EMBL" id="GL945438">
    <property type="protein sequence ID" value="EGO21573.1"/>
    <property type="molecule type" value="Genomic_DNA"/>
</dbReference>
<sequence>MADCGISIFMVVPMSTQGASLDNAERFIVTAVRFSDASMQYDTNKTHARSQVWGDHGHRLSHR</sequence>
<dbReference type="RefSeq" id="XP_007321359.1">
    <property type="nucleotide sequence ID" value="XM_007321297.1"/>
</dbReference>
<accession>F8P4N6</accession>
<dbReference type="GeneID" id="18820421"/>
<dbReference type="AlphaFoldDB" id="F8P4N6"/>
<organism>
    <name type="scientific">Serpula lacrymans var. lacrymans (strain S7.9)</name>
    <name type="common">Dry rot fungus</name>
    <dbReference type="NCBI Taxonomy" id="578457"/>
    <lineage>
        <taxon>Eukaryota</taxon>
        <taxon>Fungi</taxon>
        <taxon>Dikarya</taxon>
        <taxon>Basidiomycota</taxon>
        <taxon>Agaricomycotina</taxon>
        <taxon>Agaricomycetes</taxon>
        <taxon>Agaricomycetidae</taxon>
        <taxon>Boletales</taxon>
        <taxon>Coniophorineae</taxon>
        <taxon>Serpulaceae</taxon>
        <taxon>Serpula</taxon>
    </lineage>
</organism>
<proteinExistence type="predicted"/>
<gene>
    <name evidence="1" type="ORF">SERLADRAFT_474082</name>
</gene>
<protein>
    <submittedName>
        <fullName evidence="1">Uncharacterized protein</fullName>
    </submittedName>
</protein>